<feature type="non-terminal residue" evidence="1">
    <location>
        <position position="143"/>
    </location>
</feature>
<reference evidence="1" key="1">
    <citation type="journal article" date="2014" name="Front. Microbiol.">
        <title>High frequency of phylogenetically diverse reductive dehalogenase-homologous genes in deep subseafloor sedimentary metagenomes.</title>
        <authorList>
            <person name="Kawai M."/>
            <person name="Futagami T."/>
            <person name="Toyoda A."/>
            <person name="Takaki Y."/>
            <person name="Nishi S."/>
            <person name="Hori S."/>
            <person name="Arai W."/>
            <person name="Tsubouchi T."/>
            <person name="Morono Y."/>
            <person name="Uchiyama I."/>
            <person name="Ito T."/>
            <person name="Fujiyama A."/>
            <person name="Inagaki F."/>
            <person name="Takami H."/>
        </authorList>
    </citation>
    <scope>NUCLEOTIDE SEQUENCE</scope>
    <source>
        <strain evidence="1">Expedition CK06-06</strain>
    </source>
</reference>
<gene>
    <name evidence="1" type="ORF">S01H1_74443</name>
</gene>
<dbReference type="AlphaFoldDB" id="X0YJI1"/>
<name>X0YJI1_9ZZZZ</name>
<proteinExistence type="predicted"/>
<sequence length="143" mass="16742">MQQMEQIAETLKRTPGIRPDEVVLLDDPDGVARLYHGVYYRRTDRQTHRRSIPKRLRRDMELIKQLGTPSGKYYFLMARTVRVPTPDVGNPDWALLKVNAAYSLQVAVFEPTDEFWDFKLAAAEYCKFMREKGYEAYYYHGSG</sequence>
<dbReference type="EMBL" id="BARS01049806">
    <property type="protein sequence ID" value="GAG36936.1"/>
    <property type="molecule type" value="Genomic_DNA"/>
</dbReference>
<organism evidence="1">
    <name type="scientific">marine sediment metagenome</name>
    <dbReference type="NCBI Taxonomy" id="412755"/>
    <lineage>
        <taxon>unclassified sequences</taxon>
        <taxon>metagenomes</taxon>
        <taxon>ecological metagenomes</taxon>
    </lineage>
</organism>
<accession>X0YJI1</accession>
<protein>
    <submittedName>
        <fullName evidence="1">Uncharacterized protein</fullName>
    </submittedName>
</protein>
<evidence type="ECO:0000313" key="1">
    <source>
        <dbReference type="EMBL" id="GAG36936.1"/>
    </source>
</evidence>
<comment type="caution">
    <text evidence="1">The sequence shown here is derived from an EMBL/GenBank/DDBJ whole genome shotgun (WGS) entry which is preliminary data.</text>
</comment>